<dbReference type="EMBL" id="BAABCN010000016">
    <property type="protein sequence ID" value="GAA3892075.1"/>
    <property type="molecule type" value="Genomic_DNA"/>
</dbReference>
<keyword evidence="3" id="KW-0560">Oxidoreductase</keyword>
<dbReference type="Pfam" id="PF00725">
    <property type="entry name" value="3HCDH"/>
    <property type="match status" value="1"/>
</dbReference>
<dbReference type="InterPro" id="IPR006176">
    <property type="entry name" value="3-OHacyl-CoA_DH_NAD-bd"/>
</dbReference>
<protein>
    <submittedName>
        <fullName evidence="6">3-hydroxyacyl-CoA dehydrogenase family protein</fullName>
    </submittedName>
</protein>
<accession>A0ABP7L195</accession>
<evidence type="ECO:0000313" key="7">
    <source>
        <dbReference type="Proteomes" id="UP001501803"/>
    </source>
</evidence>
<reference evidence="7" key="1">
    <citation type="journal article" date="2019" name="Int. J. Syst. Evol. Microbiol.">
        <title>The Global Catalogue of Microorganisms (GCM) 10K type strain sequencing project: providing services to taxonomists for standard genome sequencing and annotation.</title>
        <authorList>
            <consortium name="The Broad Institute Genomics Platform"/>
            <consortium name="The Broad Institute Genome Sequencing Center for Infectious Disease"/>
            <person name="Wu L."/>
            <person name="Ma J."/>
        </authorList>
    </citation>
    <scope>NUCLEOTIDE SEQUENCE [LARGE SCALE GENOMIC DNA]</scope>
    <source>
        <strain evidence="7">JCM 17021</strain>
    </source>
</reference>
<comment type="pathway">
    <text evidence="1">Lipid metabolism; butanoate metabolism.</text>
</comment>
<dbReference type="Proteomes" id="UP001501803">
    <property type="component" value="Unassembled WGS sequence"/>
</dbReference>
<dbReference type="InterPro" id="IPR008927">
    <property type="entry name" value="6-PGluconate_DH-like_C_sf"/>
</dbReference>
<dbReference type="SUPFAM" id="SSF51735">
    <property type="entry name" value="NAD(P)-binding Rossmann-fold domains"/>
    <property type="match status" value="1"/>
</dbReference>
<dbReference type="PANTHER" id="PTHR48075">
    <property type="entry name" value="3-HYDROXYACYL-COA DEHYDROGENASE FAMILY PROTEIN"/>
    <property type="match status" value="1"/>
</dbReference>
<dbReference type="RefSeq" id="WP_345069373.1">
    <property type="nucleotide sequence ID" value="NZ_BAABCN010000016.1"/>
</dbReference>
<dbReference type="InterPro" id="IPR013328">
    <property type="entry name" value="6PGD_dom2"/>
</dbReference>
<sequence>MSEAQMASVPEAASVPELASVSEAASVLELASVSEAASVSELAVPSRVGVVGGGRMGVGIAHAFLLAGSQVLILERDAEAAERAQAGLATAARRSVERSTTQEDESALLARIDVTTDLSALGASGLVIEAVPEDLDLKVSMLTKIEAVLADDAWLASNTSSLSIDLLTATLTRPERFCGLHFFNPVPSSTLVEIVNGSQTSVALTDAARGWVRMIGKTPIVVKDSPGFASSRLGVVIALEAIRMLEDGVASAEDIDTAMVLGYKFPVGPLHLTDLVGLDVRLGIAEYLHSTLGERFAPPALLREKVAAGQLGRKTGEGFFTWSE</sequence>
<comment type="similarity">
    <text evidence="2">Belongs to the 3-hydroxyacyl-CoA dehydrogenase family.</text>
</comment>
<evidence type="ECO:0000256" key="1">
    <source>
        <dbReference type="ARBA" id="ARBA00005086"/>
    </source>
</evidence>
<evidence type="ECO:0000259" key="5">
    <source>
        <dbReference type="Pfam" id="PF02737"/>
    </source>
</evidence>
<comment type="caution">
    <text evidence="6">The sequence shown here is derived from an EMBL/GenBank/DDBJ whole genome shotgun (WGS) entry which is preliminary data.</text>
</comment>
<keyword evidence="7" id="KW-1185">Reference proteome</keyword>
<evidence type="ECO:0000256" key="2">
    <source>
        <dbReference type="ARBA" id="ARBA00009463"/>
    </source>
</evidence>
<dbReference type="PIRSF" id="PIRSF000105">
    <property type="entry name" value="HCDH"/>
    <property type="match status" value="1"/>
</dbReference>
<dbReference type="SUPFAM" id="SSF48179">
    <property type="entry name" value="6-phosphogluconate dehydrogenase C-terminal domain-like"/>
    <property type="match status" value="1"/>
</dbReference>
<evidence type="ECO:0000313" key="6">
    <source>
        <dbReference type="EMBL" id="GAA3892075.1"/>
    </source>
</evidence>
<gene>
    <name evidence="6" type="ORF">GCM10022381_37260</name>
</gene>
<evidence type="ECO:0000259" key="4">
    <source>
        <dbReference type="Pfam" id="PF00725"/>
    </source>
</evidence>
<dbReference type="Gene3D" id="1.10.1040.10">
    <property type="entry name" value="N-(1-d-carboxylethyl)-l-norvaline Dehydrogenase, domain 2"/>
    <property type="match status" value="1"/>
</dbReference>
<dbReference type="Gene3D" id="3.40.50.720">
    <property type="entry name" value="NAD(P)-binding Rossmann-like Domain"/>
    <property type="match status" value="1"/>
</dbReference>
<dbReference type="InterPro" id="IPR006108">
    <property type="entry name" value="3HC_DH_C"/>
</dbReference>
<proteinExistence type="inferred from homology"/>
<dbReference type="Pfam" id="PF02737">
    <property type="entry name" value="3HCDH_N"/>
    <property type="match status" value="1"/>
</dbReference>
<evidence type="ECO:0000256" key="3">
    <source>
        <dbReference type="ARBA" id="ARBA00023002"/>
    </source>
</evidence>
<name>A0ABP7L195_9MICO</name>
<feature type="domain" description="3-hydroxyacyl-CoA dehydrogenase C-terminal" evidence="4">
    <location>
        <begin position="227"/>
        <end position="322"/>
    </location>
</feature>
<dbReference type="InterPro" id="IPR022694">
    <property type="entry name" value="3-OHacyl-CoA_DH"/>
</dbReference>
<organism evidence="6 7">
    <name type="scientific">Leifsonia kafniensis</name>
    <dbReference type="NCBI Taxonomy" id="475957"/>
    <lineage>
        <taxon>Bacteria</taxon>
        <taxon>Bacillati</taxon>
        <taxon>Actinomycetota</taxon>
        <taxon>Actinomycetes</taxon>
        <taxon>Micrococcales</taxon>
        <taxon>Microbacteriaceae</taxon>
        <taxon>Leifsonia</taxon>
    </lineage>
</organism>
<dbReference type="PANTHER" id="PTHR48075:SF5">
    <property type="entry name" value="3-HYDROXYBUTYRYL-COA DEHYDROGENASE"/>
    <property type="match status" value="1"/>
</dbReference>
<dbReference type="InterPro" id="IPR036291">
    <property type="entry name" value="NAD(P)-bd_dom_sf"/>
</dbReference>
<feature type="domain" description="3-hydroxyacyl-CoA dehydrogenase NAD binding" evidence="5">
    <location>
        <begin position="48"/>
        <end position="224"/>
    </location>
</feature>